<gene>
    <name evidence="3" type="ORF">BUZ61_13805</name>
</gene>
<evidence type="ECO:0000256" key="1">
    <source>
        <dbReference type="SAM" id="MobiDB-lite"/>
    </source>
</evidence>
<evidence type="ECO:0000313" key="4">
    <source>
        <dbReference type="Proteomes" id="UP000240400"/>
    </source>
</evidence>
<sequence>MDDIQKDNINTPEESADLAKEISLAEDKKAAAQTLVDALLSEHAKQTLQTELDELTPIGSPQVNDENHNGVPDKEDSLFDETTKAYEAAKNAEAVAQKAREEVQADGVVTTHEHTQLKAIQEDLKHKKA</sequence>
<reference evidence="3 4" key="1">
    <citation type="journal article" date="2016" name="Front. Microbiol.">
        <title>Comprehensive Phylogenetic Analysis of Bovine Non-aureus Staphylococci Species Based on Whole-Genome Sequencing.</title>
        <authorList>
            <person name="Naushad S."/>
            <person name="Barkema H.W."/>
            <person name="Luby C."/>
            <person name="Condas L.A."/>
            <person name="Nobrega D.B."/>
            <person name="Carson D.A."/>
            <person name="De Buck J."/>
        </authorList>
    </citation>
    <scope>NUCLEOTIDE SEQUENCE [LARGE SCALE GENOMIC DNA]</scope>
    <source>
        <strain evidence="3 4">SNUC 4337</strain>
    </source>
</reference>
<accession>A0A2T4S721</accession>
<comment type="caution">
    <text evidence="3">The sequence shown here is derived from an EMBL/GenBank/DDBJ whole genome shotgun (WGS) entry which is preliminary data.</text>
</comment>
<protein>
    <recommendedName>
        <fullName evidence="2">Minor extracellular protease Epr GA-like domain-containing protein</fullName>
    </recommendedName>
</protein>
<feature type="domain" description="Minor extracellular protease Epr GA-like" evidence="2">
    <location>
        <begin position="73"/>
        <end position="129"/>
    </location>
</feature>
<proteinExistence type="predicted"/>
<dbReference type="EMBL" id="PZHR01000222">
    <property type="protein sequence ID" value="PTK54578.1"/>
    <property type="molecule type" value="Genomic_DNA"/>
</dbReference>
<evidence type="ECO:0000259" key="2">
    <source>
        <dbReference type="Pfam" id="PF22775"/>
    </source>
</evidence>
<feature type="region of interest" description="Disordered" evidence="1">
    <location>
        <begin position="57"/>
        <end position="77"/>
    </location>
</feature>
<dbReference type="Pfam" id="PF22775">
    <property type="entry name" value="GA_3"/>
    <property type="match status" value="2"/>
</dbReference>
<evidence type="ECO:0000313" key="3">
    <source>
        <dbReference type="EMBL" id="PTK54578.1"/>
    </source>
</evidence>
<dbReference type="Proteomes" id="UP000240400">
    <property type="component" value="Unassembled WGS sequence"/>
</dbReference>
<feature type="compositionally biased region" description="Basic and acidic residues" evidence="1">
    <location>
        <begin position="65"/>
        <end position="77"/>
    </location>
</feature>
<name>A0A2T4S721_9STAP</name>
<dbReference type="AlphaFoldDB" id="A0A2T4S721"/>
<dbReference type="InterPro" id="IPR054725">
    <property type="entry name" value="Epr_GA-like"/>
</dbReference>
<dbReference type="OrthoDB" id="2414032at2"/>
<organism evidence="3 4">
    <name type="scientific">Staphylococcus nepalensis</name>
    <dbReference type="NCBI Taxonomy" id="214473"/>
    <lineage>
        <taxon>Bacteria</taxon>
        <taxon>Bacillati</taxon>
        <taxon>Bacillota</taxon>
        <taxon>Bacilli</taxon>
        <taxon>Bacillales</taxon>
        <taxon>Staphylococcaceae</taxon>
        <taxon>Staphylococcus</taxon>
    </lineage>
</organism>
<feature type="domain" description="Minor extracellular protease Epr GA-like" evidence="2">
    <location>
        <begin position="3"/>
        <end position="70"/>
    </location>
</feature>
<dbReference type="RefSeq" id="WP_107644622.1">
    <property type="nucleotide sequence ID" value="NZ_PZHR01000222.1"/>
</dbReference>